<accession>A0A7S4W825</accession>
<protein>
    <recommendedName>
        <fullName evidence="2">Dihydrodipicolinate reductase N-terminal domain-containing protein</fullName>
    </recommendedName>
</protein>
<sequence length="378" mass="40645">MVEATAETTVLLRVALYGFGNQNKEMAKLLLERRDVEIVAVISNQSNVGRTLGEVLDEGSTEDQLELLHNSTELQVKVTRGADAAQILNETRPHVALLSTFSTIVDIEPHLRVCAEAGVNVVTIAEELLFSWTSAPAKTKEMDLLFKQKNVSLIGSGFIDGACCDLTRTMAAMMHRVEKLEGGLQYNVDHYGKVLAIAHGVGLGEEEFFDAGAGGPGVVSASAYPKSYVYNSNEWFAAALGLTLVKTEEVRSPTKAKVEVFSEAIGRAIPAGQCTGMAVTATTFTEEGVVIVGKQVGKCYEAGEEDWNAWRFEGGNPSAGIGFSMTAPPTPAMTNMATIGRMWQALEAPTGYVTTDRLPSMAGYDHKKLRRGPVGGHR</sequence>
<dbReference type="AlphaFoldDB" id="A0A7S4W825"/>
<dbReference type="CDD" id="cd24146">
    <property type="entry name" value="nat-AmDH_N_like"/>
    <property type="match status" value="1"/>
</dbReference>
<dbReference type="SUPFAM" id="SSF51735">
    <property type="entry name" value="NAD(P)-binding Rossmann-fold domains"/>
    <property type="match status" value="1"/>
</dbReference>
<name>A0A7S4W825_9STRA</name>
<reference evidence="1" key="1">
    <citation type="submission" date="2021-01" db="EMBL/GenBank/DDBJ databases">
        <authorList>
            <person name="Corre E."/>
            <person name="Pelletier E."/>
            <person name="Niang G."/>
            <person name="Scheremetjew M."/>
            <person name="Finn R."/>
            <person name="Kale V."/>
            <person name="Holt S."/>
            <person name="Cochrane G."/>
            <person name="Meng A."/>
            <person name="Brown T."/>
            <person name="Cohen L."/>
        </authorList>
    </citation>
    <scope>NUCLEOTIDE SEQUENCE</scope>
    <source>
        <strain evidence="1">GSO104</strain>
    </source>
</reference>
<dbReference type="EMBL" id="HBNS01048495">
    <property type="protein sequence ID" value="CAE4649548.1"/>
    <property type="molecule type" value="Transcribed_RNA"/>
</dbReference>
<evidence type="ECO:0008006" key="2">
    <source>
        <dbReference type="Google" id="ProtNLM"/>
    </source>
</evidence>
<evidence type="ECO:0000313" key="1">
    <source>
        <dbReference type="EMBL" id="CAE4649548.1"/>
    </source>
</evidence>
<dbReference type="Gene3D" id="3.40.50.720">
    <property type="entry name" value="NAD(P)-binding Rossmann-like Domain"/>
    <property type="match status" value="1"/>
</dbReference>
<proteinExistence type="predicted"/>
<dbReference type="InterPro" id="IPR036291">
    <property type="entry name" value="NAD(P)-bd_dom_sf"/>
</dbReference>
<organism evidence="1">
    <name type="scientific">Ditylum brightwellii</name>
    <dbReference type="NCBI Taxonomy" id="49249"/>
    <lineage>
        <taxon>Eukaryota</taxon>
        <taxon>Sar</taxon>
        <taxon>Stramenopiles</taxon>
        <taxon>Ochrophyta</taxon>
        <taxon>Bacillariophyta</taxon>
        <taxon>Mediophyceae</taxon>
        <taxon>Lithodesmiophycidae</taxon>
        <taxon>Lithodesmiales</taxon>
        <taxon>Lithodesmiaceae</taxon>
        <taxon>Ditylum</taxon>
    </lineage>
</organism>
<gene>
    <name evidence="1" type="ORF">DBRI00130_LOCUS37290</name>
</gene>